<dbReference type="InterPro" id="IPR013321">
    <property type="entry name" value="Arc_rbn_hlx_hlx"/>
</dbReference>
<dbReference type="InterPro" id="IPR002145">
    <property type="entry name" value="CopG"/>
</dbReference>
<dbReference type="SUPFAM" id="SSF47598">
    <property type="entry name" value="Ribbon-helix-helix"/>
    <property type="match status" value="1"/>
</dbReference>
<gene>
    <name evidence="2" type="ORF">LZ24_01757</name>
</gene>
<dbReference type="OrthoDB" id="163449at2"/>
<dbReference type="CDD" id="cd22231">
    <property type="entry name" value="RHH_NikR_HicB-like"/>
    <property type="match status" value="1"/>
</dbReference>
<accession>A0A562RRL4</accession>
<dbReference type="GO" id="GO:0006355">
    <property type="term" value="P:regulation of DNA-templated transcription"/>
    <property type="evidence" value="ECO:0007669"/>
    <property type="project" value="InterPro"/>
</dbReference>
<name>A0A562RRL4_9BACT</name>
<feature type="domain" description="Ribbon-helix-helix protein CopG" evidence="1">
    <location>
        <begin position="3"/>
        <end position="42"/>
    </location>
</feature>
<dbReference type="Pfam" id="PF01402">
    <property type="entry name" value="RHH_1"/>
    <property type="match status" value="1"/>
</dbReference>
<proteinExistence type="predicted"/>
<keyword evidence="3" id="KW-1185">Reference proteome</keyword>
<evidence type="ECO:0000313" key="3">
    <source>
        <dbReference type="Proteomes" id="UP000318307"/>
    </source>
</evidence>
<sequence>MKTVQMTLDEDLVNAVDQISKKLHTSRSAFTRMALREALDRYNVKELERKHQEGYRQHPVSPDEFSIWESEQAWGEE</sequence>
<evidence type="ECO:0000313" key="2">
    <source>
        <dbReference type="EMBL" id="TWI71741.1"/>
    </source>
</evidence>
<dbReference type="EMBL" id="VLLC01000012">
    <property type="protein sequence ID" value="TWI71741.1"/>
    <property type="molecule type" value="Genomic_DNA"/>
</dbReference>
<protein>
    <submittedName>
        <fullName evidence="2">Ribbon-helix-helix CopG family protein</fullName>
    </submittedName>
</protein>
<reference evidence="2 3" key="1">
    <citation type="submission" date="2019-07" db="EMBL/GenBank/DDBJ databases">
        <title>Genome sequencing of 100 strains of the haloalkaliphilic chemolithoautotrophic sulfur-oxidizing bacterium Thioalkalivibrio.</title>
        <authorList>
            <person name="Muyzer G."/>
        </authorList>
    </citation>
    <scope>NUCLEOTIDE SEQUENCE [LARGE SCALE GENOMIC DNA]</scope>
    <source>
        <strain evidence="2 3">ASO4-4</strain>
    </source>
</reference>
<dbReference type="RefSeq" id="WP_144684589.1">
    <property type="nucleotide sequence ID" value="NZ_VLLC01000012.1"/>
</dbReference>
<dbReference type="Gene3D" id="1.10.1220.10">
    <property type="entry name" value="Met repressor-like"/>
    <property type="match status" value="1"/>
</dbReference>
<evidence type="ECO:0000259" key="1">
    <source>
        <dbReference type="Pfam" id="PF01402"/>
    </source>
</evidence>
<organism evidence="2 3">
    <name type="scientific">Desulfobotulus alkaliphilus</name>
    <dbReference type="NCBI Taxonomy" id="622671"/>
    <lineage>
        <taxon>Bacteria</taxon>
        <taxon>Pseudomonadati</taxon>
        <taxon>Thermodesulfobacteriota</taxon>
        <taxon>Desulfobacteria</taxon>
        <taxon>Desulfobacterales</taxon>
        <taxon>Desulfobacteraceae</taxon>
        <taxon>Desulfobotulus</taxon>
    </lineage>
</organism>
<dbReference type="Proteomes" id="UP000318307">
    <property type="component" value="Unassembled WGS sequence"/>
</dbReference>
<dbReference type="AlphaFoldDB" id="A0A562RRL4"/>
<dbReference type="InterPro" id="IPR010985">
    <property type="entry name" value="Ribbon_hlx_hlx"/>
</dbReference>
<comment type="caution">
    <text evidence="2">The sequence shown here is derived from an EMBL/GenBank/DDBJ whole genome shotgun (WGS) entry which is preliminary data.</text>
</comment>